<dbReference type="Gene3D" id="3.40.30.10">
    <property type="entry name" value="Glutaredoxin"/>
    <property type="match status" value="1"/>
</dbReference>
<dbReference type="Proteomes" id="UP000193711">
    <property type="component" value="Unassembled WGS sequence"/>
</dbReference>
<dbReference type="GO" id="GO:0030416">
    <property type="term" value="P:methylamine metabolic process"/>
    <property type="evidence" value="ECO:0007669"/>
    <property type="project" value="InterPro"/>
</dbReference>
<dbReference type="EMBL" id="FXBM01000001">
    <property type="protein sequence ID" value="SMH29896.1"/>
    <property type="molecule type" value="Genomic_DNA"/>
</dbReference>
<feature type="transmembrane region" description="Helical" evidence="5">
    <location>
        <begin position="152"/>
        <end position="172"/>
    </location>
</feature>
<dbReference type="GO" id="GO:0016020">
    <property type="term" value="C:membrane"/>
    <property type="evidence" value="ECO:0007669"/>
    <property type="project" value="UniProtKB-SubCell"/>
</dbReference>
<protein>
    <submittedName>
        <fullName evidence="7">Methylamine utilisation protein MauE</fullName>
    </submittedName>
</protein>
<sequence length="330" mass="34127">MGAMVLFPLLVGGVLLASGLGKIGSSGRLVEAGMRFGVPPRWATLGTARLLIAGEIVLAVAVLVAPWPLSVGACAAAVAVLAGFTVLTARAHRRGDDFDCGCFGVLAETRVGRGLVVRNSALLAAAVVALVAAVGSRRSVPQTLAAFGAEEWAWLAAVTVVSAVVAVISRLLERDRARLPEPAEVASTEVERLLGYRVAPTFEVVRRDGTVVDMHALVATTPHLLVFVRPGCGSCDQLMEASDELQASLGHAAHLVFATGAAREVLDVAHPRLGDRVVFGVASAREKLGVEKTPAAVLIGLNGRLVAGPVHGARAVVELVESSAGLRSSW</sequence>
<feature type="transmembrane region" description="Helical" evidence="5">
    <location>
        <begin position="56"/>
        <end position="84"/>
    </location>
</feature>
<feature type="transmembrane region" description="Helical" evidence="5">
    <location>
        <begin position="120"/>
        <end position="140"/>
    </location>
</feature>
<evidence type="ECO:0000313" key="8">
    <source>
        <dbReference type="Proteomes" id="UP000193711"/>
    </source>
</evidence>
<dbReference type="InterPro" id="IPR009908">
    <property type="entry name" value="Methylamine_util_MauE"/>
</dbReference>
<dbReference type="Pfam" id="PF07291">
    <property type="entry name" value="MauE"/>
    <property type="match status" value="1"/>
</dbReference>
<evidence type="ECO:0000256" key="4">
    <source>
        <dbReference type="ARBA" id="ARBA00023136"/>
    </source>
</evidence>
<keyword evidence="8" id="KW-1185">Reference proteome</keyword>
<evidence type="ECO:0000256" key="3">
    <source>
        <dbReference type="ARBA" id="ARBA00022989"/>
    </source>
</evidence>
<dbReference type="UniPathway" id="UPA00895"/>
<keyword evidence="3 5" id="KW-1133">Transmembrane helix</keyword>
<dbReference type="RefSeq" id="WP_165759509.1">
    <property type="nucleotide sequence ID" value="NZ_FXBM01000001.1"/>
</dbReference>
<name>A0A1X7MYD1_9MICO</name>
<evidence type="ECO:0000256" key="5">
    <source>
        <dbReference type="SAM" id="Phobius"/>
    </source>
</evidence>
<keyword evidence="2 5" id="KW-0812">Transmembrane</keyword>
<feature type="domain" description="Methylamine utilisation protein MauE" evidence="6">
    <location>
        <begin position="6"/>
        <end position="131"/>
    </location>
</feature>
<keyword evidence="4 5" id="KW-0472">Membrane</keyword>
<dbReference type="InterPro" id="IPR036249">
    <property type="entry name" value="Thioredoxin-like_sf"/>
</dbReference>
<proteinExistence type="predicted"/>
<reference evidence="8" key="1">
    <citation type="submission" date="2017-04" db="EMBL/GenBank/DDBJ databases">
        <authorList>
            <person name="Varghese N."/>
            <person name="Submissions S."/>
        </authorList>
    </citation>
    <scope>NUCLEOTIDE SEQUENCE [LARGE SCALE GENOMIC DNA]</scope>
    <source>
        <strain evidence="8">VKM Ac-2121</strain>
    </source>
</reference>
<dbReference type="AlphaFoldDB" id="A0A1X7MYD1"/>
<evidence type="ECO:0000256" key="1">
    <source>
        <dbReference type="ARBA" id="ARBA00004141"/>
    </source>
</evidence>
<gene>
    <name evidence="7" type="ORF">SAMN06295885_0359</name>
</gene>
<evidence type="ECO:0000259" key="6">
    <source>
        <dbReference type="Pfam" id="PF07291"/>
    </source>
</evidence>
<dbReference type="STRING" id="1891671.SAMN06295885_0359"/>
<comment type="subcellular location">
    <subcellularLocation>
        <location evidence="1">Membrane</location>
        <topology evidence="1">Multi-pass membrane protein</topology>
    </subcellularLocation>
</comment>
<evidence type="ECO:0000313" key="7">
    <source>
        <dbReference type="EMBL" id="SMH29896.1"/>
    </source>
</evidence>
<dbReference type="SUPFAM" id="SSF52833">
    <property type="entry name" value="Thioredoxin-like"/>
    <property type="match status" value="1"/>
</dbReference>
<organism evidence="7 8">
    <name type="scientific">Rathayibacter oskolensis</name>
    <dbReference type="NCBI Taxonomy" id="1891671"/>
    <lineage>
        <taxon>Bacteria</taxon>
        <taxon>Bacillati</taxon>
        <taxon>Actinomycetota</taxon>
        <taxon>Actinomycetes</taxon>
        <taxon>Micrococcales</taxon>
        <taxon>Microbacteriaceae</taxon>
        <taxon>Rathayibacter</taxon>
    </lineage>
</organism>
<accession>A0A1X7MYD1</accession>
<evidence type="ECO:0000256" key="2">
    <source>
        <dbReference type="ARBA" id="ARBA00022692"/>
    </source>
</evidence>